<dbReference type="Proteomes" id="UP000006671">
    <property type="component" value="Unassembled WGS sequence"/>
</dbReference>
<evidence type="ECO:0000313" key="3">
    <source>
        <dbReference type="Proteomes" id="UP000006671"/>
    </source>
</evidence>
<dbReference type="OMA" id="SELAFMH"/>
<accession>D2VA30</accession>
<sequence>MYKKIISASTKTLSSSVTAQQSSLNTNTSSLVISTTLTQKRYKKSSKDQKSKDAKWMRQAGVFRYKKPKYQLQKMNIDNFPVYNTSFAATDELRETYQWLGTLYNDEKLIKEGITELKPLSENSFAKFAKSHTFEEVANMTAGDIEKQLDNPSWDAFEFHLSLDADQQDDLAFNLSNTLLPSLIATPRETLLPHVSDMEPDFTNDFSKLPKNPADRKVVEGRLVTNEYLKQIHERFGQEGDSPEDTFSTLCLYEEALSYEQSEYNHEKELAEKVREQDFVLKHVSKADLGRMFELHKKDPAYWTGEKLALEFGITREQAWSSLILQEWQEAEETGKPFRYDKAKIVFNDEIRKATKREKEESMPNEVTKILTKQITEEEAYRRFLEESSKPIETASDDNLPDYIKYPFQEPVVGEQEQKQVKIIDKEVENNTGFGSDVARYKLYVAEMKKKFENESDRRFMVSEEDGSLRTMSQSELAFMHRHGTFPKTREGLGGKEKRKNERRKRRF</sequence>
<dbReference type="KEGG" id="ngr:NAEGRDRAFT_79168"/>
<dbReference type="VEuPathDB" id="AmoebaDB:NAEGRDRAFT_79168"/>
<organism evidence="3">
    <name type="scientific">Naegleria gruberi</name>
    <name type="common">Amoeba</name>
    <dbReference type="NCBI Taxonomy" id="5762"/>
    <lineage>
        <taxon>Eukaryota</taxon>
        <taxon>Discoba</taxon>
        <taxon>Heterolobosea</taxon>
        <taxon>Tetramitia</taxon>
        <taxon>Eutetramitia</taxon>
        <taxon>Vahlkampfiidae</taxon>
        <taxon>Naegleria</taxon>
    </lineage>
</organism>
<evidence type="ECO:0000313" key="2">
    <source>
        <dbReference type="EMBL" id="EFC46236.1"/>
    </source>
</evidence>
<reference evidence="2 3" key="1">
    <citation type="journal article" date="2010" name="Cell">
        <title>The genome of Naegleria gruberi illuminates early eukaryotic versatility.</title>
        <authorList>
            <person name="Fritz-Laylin L.K."/>
            <person name="Prochnik S.E."/>
            <person name="Ginger M.L."/>
            <person name="Dacks J.B."/>
            <person name="Carpenter M.L."/>
            <person name="Field M.C."/>
            <person name="Kuo A."/>
            <person name="Paredez A."/>
            <person name="Chapman J."/>
            <person name="Pham J."/>
            <person name="Shu S."/>
            <person name="Neupane R."/>
            <person name="Cipriano M."/>
            <person name="Mancuso J."/>
            <person name="Tu H."/>
            <person name="Salamov A."/>
            <person name="Lindquist E."/>
            <person name="Shapiro H."/>
            <person name="Lucas S."/>
            <person name="Grigoriev I.V."/>
            <person name="Cande W.Z."/>
            <person name="Fulton C."/>
            <person name="Rokhsar D.S."/>
            <person name="Dawson S.C."/>
        </authorList>
    </citation>
    <scope>NUCLEOTIDE SEQUENCE [LARGE SCALE GENOMIC DNA]</scope>
    <source>
        <strain evidence="2 3">NEG-M</strain>
    </source>
</reference>
<proteinExistence type="predicted"/>
<feature type="region of interest" description="Disordered" evidence="1">
    <location>
        <begin position="481"/>
        <end position="508"/>
    </location>
</feature>
<dbReference type="RefSeq" id="XP_002678980.1">
    <property type="nucleotide sequence ID" value="XM_002678934.1"/>
</dbReference>
<gene>
    <name evidence="2" type="ORF">NAEGRDRAFT_79168</name>
</gene>
<dbReference type="GeneID" id="8851407"/>
<name>D2VA30_NAEGR</name>
<dbReference type="InParanoid" id="D2VA30"/>
<keyword evidence="3" id="KW-1185">Reference proteome</keyword>
<dbReference type="EMBL" id="GG738859">
    <property type="protein sequence ID" value="EFC46236.1"/>
    <property type="molecule type" value="Genomic_DNA"/>
</dbReference>
<protein>
    <submittedName>
        <fullName evidence="2">Uncharacterized protein</fullName>
    </submittedName>
</protein>
<dbReference type="OrthoDB" id="10257897at2759"/>
<feature type="compositionally biased region" description="Basic and acidic residues" evidence="1">
    <location>
        <begin position="488"/>
        <end position="500"/>
    </location>
</feature>
<evidence type="ECO:0000256" key="1">
    <source>
        <dbReference type="SAM" id="MobiDB-lite"/>
    </source>
</evidence>
<dbReference type="AlphaFoldDB" id="D2VA30"/>